<keyword evidence="2" id="KW-1133">Transmembrane helix</keyword>
<feature type="transmembrane region" description="Helical" evidence="2">
    <location>
        <begin position="536"/>
        <end position="556"/>
    </location>
</feature>
<dbReference type="GeneID" id="36582760"/>
<keyword evidence="2" id="KW-0812">Transmembrane</keyword>
<proteinExistence type="predicted"/>
<feature type="coiled-coil region" evidence="1">
    <location>
        <begin position="458"/>
        <end position="489"/>
    </location>
</feature>
<keyword evidence="4" id="KW-1185">Reference proteome</keyword>
<evidence type="ECO:0000313" key="4">
    <source>
        <dbReference type="Proteomes" id="UP000235371"/>
    </source>
</evidence>
<protein>
    <submittedName>
        <fullName evidence="3">Uncharacterized protein</fullName>
    </submittedName>
</protein>
<feature type="transmembrane region" description="Helical" evidence="2">
    <location>
        <begin position="507"/>
        <end position="524"/>
    </location>
</feature>
<keyword evidence="1" id="KW-0175">Coiled coil</keyword>
<dbReference type="EMBL" id="KZ613788">
    <property type="protein sequence ID" value="PMD60638.1"/>
    <property type="molecule type" value="Genomic_DNA"/>
</dbReference>
<evidence type="ECO:0000313" key="3">
    <source>
        <dbReference type="EMBL" id="PMD60638.1"/>
    </source>
</evidence>
<keyword evidence="2" id="KW-0472">Membrane</keyword>
<dbReference type="InParanoid" id="A0A2J6TCE7"/>
<sequence length="609" mass="69432">MLSYRLKRERKARTFRRKRDSIPWLTNAWPRSFFAHHSLTGKDDVPAVEARNQISGFQDRLTNFLQESTDLGFPSEADGVKRYCGNTSLKDIEAGVGDAGTRRALWIDDRKNNILSGCGTPRLSNGWMTAAEGLRYLGQPRYSLGQEPDAERRLVCVVDLTPDFICALAATAPFHHVPVLRDAMCKHVGFKPSIMVHISSDGMSKFQMEFHLPFFALRKSPRPEDSHKKRSIHSMRKWTDVSLTDGESSAAGGQDVYRIHETQVSCVVYGHGEWQWTACAFLDNAHESGDLYDDGELHDGDGEDGEAVVDQKVDGFDEDPIATGLHVSKPIWRPRQYFTKALEVNIKEVGQEWQELIHKMECDIIAYKQSHTFTYCSASQNSSEPSEEIKRSFNWTLERMQQLGTFINVLSGTLNQWNAFASPDGGDIDYFSDLQHPFPSKSPESQDNCAAGRSLRAIKKTFGNLQNLLQKLELLRDDLSRDFETLTLRLSLEGRDANKHASFTSTFLIWVLYPITLTASIFSMQPSVIPFGLTPFWFLITIFILLVAMCVIYWLMKKWPSWQNEFAVWRKTRQHLEEEEPSGLEREYRQSILNIFRSRASGDEESLGM</sequence>
<gene>
    <name evidence="3" type="ORF">K444DRAFT_528036</name>
</gene>
<evidence type="ECO:0000256" key="1">
    <source>
        <dbReference type="SAM" id="Coils"/>
    </source>
</evidence>
<dbReference type="RefSeq" id="XP_024737542.1">
    <property type="nucleotide sequence ID" value="XM_024874680.1"/>
</dbReference>
<evidence type="ECO:0000256" key="2">
    <source>
        <dbReference type="SAM" id="Phobius"/>
    </source>
</evidence>
<organism evidence="3 4">
    <name type="scientific">Hyaloscypha bicolor E</name>
    <dbReference type="NCBI Taxonomy" id="1095630"/>
    <lineage>
        <taxon>Eukaryota</taxon>
        <taxon>Fungi</taxon>
        <taxon>Dikarya</taxon>
        <taxon>Ascomycota</taxon>
        <taxon>Pezizomycotina</taxon>
        <taxon>Leotiomycetes</taxon>
        <taxon>Helotiales</taxon>
        <taxon>Hyaloscyphaceae</taxon>
        <taxon>Hyaloscypha</taxon>
        <taxon>Hyaloscypha bicolor</taxon>
    </lineage>
</organism>
<dbReference type="Proteomes" id="UP000235371">
    <property type="component" value="Unassembled WGS sequence"/>
</dbReference>
<reference evidence="3 4" key="1">
    <citation type="submission" date="2016-04" db="EMBL/GenBank/DDBJ databases">
        <title>A degradative enzymes factory behind the ericoid mycorrhizal symbiosis.</title>
        <authorList>
            <consortium name="DOE Joint Genome Institute"/>
            <person name="Martino E."/>
            <person name="Morin E."/>
            <person name="Grelet G."/>
            <person name="Kuo A."/>
            <person name="Kohler A."/>
            <person name="Daghino S."/>
            <person name="Barry K."/>
            <person name="Choi C."/>
            <person name="Cichocki N."/>
            <person name="Clum A."/>
            <person name="Copeland A."/>
            <person name="Hainaut M."/>
            <person name="Haridas S."/>
            <person name="Labutti K."/>
            <person name="Lindquist E."/>
            <person name="Lipzen A."/>
            <person name="Khouja H.-R."/>
            <person name="Murat C."/>
            <person name="Ohm R."/>
            <person name="Olson A."/>
            <person name="Spatafora J."/>
            <person name="Veneault-Fourrey C."/>
            <person name="Henrissat B."/>
            <person name="Grigoriev I."/>
            <person name="Martin F."/>
            <person name="Perotto S."/>
        </authorList>
    </citation>
    <scope>NUCLEOTIDE SEQUENCE [LARGE SCALE GENOMIC DNA]</scope>
    <source>
        <strain evidence="3 4">E</strain>
    </source>
</reference>
<name>A0A2J6TCE7_9HELO</name>
<dbReference type="OrthoDB" id="5428055at2759"/>
<accession>A0A2J6TCE7</accession>
<dbReference type="AlphaFoldDB" id="A0A2J6TCE7"/>